<organism evidence="1 2">
    <name type="scientific">Laspinema palackyanum D2a</name>
    <dbReference type="NCBI Taxonomy" id="2953684"/>
    <lineage>
        <taxon>Bacteria</taxon>
        <taxon>Bacillati</taxon>
        <taxon>Cyanobacteriota</taxon>
        <taxon>Cyanophyceae</taxon>
        <taxon>Oscillatoriophycideae</taxon>
        <taxon>Oscillatoriales</taxon>
        <taxon>Laspinemataceae</taxon>
        <taxon>Laspinema</taxon>
        <taxon>Laspinema palackyanum</taxon>
    </lineage>
</organism>
<comment type="caution">
    <text evidence="1">The sequence shown here is derived from an EMBL/GenBank/DDBJ whole genome shotgun (WGS) entry which is preliminary data.</text>
</comment>
<dbReference type="EMBL" id="JAMXFF010000019">
    <property type="protein sequence ID" value="MCT7967466.1"/>
    <property type="molecule type" value="Genomic_DNA"/>
</dbReference>
<evidence type="ECO:0000313" key="1">
    <source>
        <dbReference type="EMBL" id="MCT7967466.1"/>
    </source>
</evidence>
<protein>
    <submittedName>
        <fullName evidence="1">Uncharacterized protein</fullName>
    </submittedName>
</protein>
<evidence type="ECO:0000313" key="2">
    <source>
        <dbReference type="Proteomes" id="UP001525890"/>
    </source>
</evidence>
<proteinExistence type="predicted"/>
<dbReference type="Proteomes" id="UP001525890">
    <property type="component" value="Unassembled WGS sequence"/>
</dbReference>
<name>A0ABT2MRT9_9CYAN</name>
<dbReference type="RefSeq" id="WP_368007048.1">
    <property type="nucleotide sequence ID" value="NZ_JAMXFF010000019.1"/>
</dbReference>
<gene>
    <name evidence="1" type="ORF">NG799_14085</name>
</gene>
<sequence length="150" mass="17597">MTQKLQFRKSKIFEESVSENFPHESIHPSLQELLKGTELKSEEYIEQYFEKVETKGYLQITNSSLEKVLGEKYRDSLKYKLFDPKQTTFFMIDHQVWDGIEKILTLKIKEMSGNSENDQTACLEKMSGIMGDYAILSDLFKKKMLFANIF</sequence>
<keyword evidence="2" id="KW-1185">Reference proteome</keyword>
<reference evidence="1 2" key="1">
    <citation type="journal article" date="2022" name="Front. Microbiol.">
        <title>High genomic differentiation and limited gene flow indicate recent cryptic speciation within the genus Laspinema (cyanobacteria).</title>
        <authorList>
            <person name="Stanojkovic A."/>
            <person name="Skoupy S."/>
            <person name="Skaloud P."/>
            <person name="Dvorak P."/>
        </authorList>
    </citation>
    <scope>NUCLEOTIDE SEQUENCE [LARGE SCALE GENOMIC DNA]</scope>
    <source>
        <strain evidence="1 2">D2a</strain>
    </source>
</reference>
<accession>A0ABT2MRT9</accession>